<name>A0A4Y2VK00_ARAVE</name>
<evidence type="ECO:0000313" key="2">
    <source>
        <dbReference type="Proteomes" id="UP000499080"/>
    </source>
</evidence>
<sequence>MWKLMTSKYVIKGRLPPTNLHFREKSIKILLHCTFCLRETLKMYPSPNYLTDLKLLILLWKLMTSRYAIKCHPPPSIFEETKYGFLQIFPCDVTPCQKHYTYSAVGINGERLRSGNAFEESLRRFVCSASWKAGELSVIESTVTVIMSELLSVSVPRSGSVVTVIASDLLSVYIDNMRKAIVPVTCPSCFSEYL</sequence>
<reference evidence="1 2" key="1">
    <citation type="journal article" date="2019" name="Sci. Rep.">
        <title>Orb-weaving spider Araneus ventricosus genome elucidates the spidroin gene catalogue.</title>
        <authorList>
            <person name="Kono N."/>
            <person name="Nakamura H."/>
            <person name="Ohtoshi R."/>
            <person name="Moran D.A.P."/>
            <person name="Shinohara A."/>
            <person name="Yoshida Y."/>
            <person name="Fujiwara M."/>
            <person name="Mori M."/>
            <person name="Tomita M."/>
            <person name="Arakawa K."/>
        </authorList>
    </citation>
    <scope>NUCLEOTIDE SEQUENCE [LARGE SCALE GENOMIC DNA]</scope>
</reference>
<proteinExistence type="predicted"/>
<accession>A0A4Y2VK00</accession>
<evidence type="ECO:0000313" key="1">
    <source>
        <dbReference type="EMBL" id="GBO24087.1"/>
    </source>
</evidence>
<organism evidence="1 2">
    <name type="scientific">Araneus ventricosus</name>
    <name type="common">Orbweaver spider</name>
    <name type="synonym">Epeira ventricosa</name>
    <dbReference type="NCBI Taxonomy" id="182803"/>
    <lineage>
        <taxon>Eukaryota</taxon>
        <taxon>Metazoa</taxon>
        <taxon>Ecdysozoa</taxon>
        <taxon>Arthropoda</taxon>
        <taxon>Chelicerata</taxon>
        <taxon>Arachnida</taxon>
        <taxon>Araneae</taxon>
        <taxon>Araneomorphae</taxon>
        <taxon>Entelegynae</taxon>
        <taxon>Araneoidea</taxon>
        <taxon>Araneidae</taxon>
        <taxon>Araneus</taxon>
    </lineage>
</organism>
<gene>
    <name evidence="1" type="ORF">AVEN_63529_1</name>
</gene>
<dbReference type="AlphaFoldDB" id="A0A4Y2VK00"/>
<protein>
    <submittedName>
        <fullName evidence="1">Uncharacterized protein</fullName>
    </submittedName>
</protein>
<keyword evidence="2" id="KW-1185">Reference proteome</keyword>
<comment type="caution">
    <text evidence="1">The sequence shown here is derived from an EMBL/GenBank/DDBJ whole genome shotgun (WGS) entry which is preliminary data.</text>
</comment>
<dbReference type="EMBL" id="BGPR01047081">
    <property type="protein sequence ID" value="GBO24087.1"/>
    <property type="molecule type" value="Genomic_DNA"/>
</dbReference>
<dbReference type="Proteomes" id="UP000499080">
    <property type="component" value="Unassembled WGS sequence"/>
</dbReference>